<accession>A0ABV6DY32</accession>
<dbReference type="Proteomes" id="UP001589698">
    <property type="component" value="Unassembled WGS sequence"/>
</dbReference>
<dbReference type="RefSeq" id="WP_378519448.1">
    <property type="nucleotide sequence ID" value="NZ_CBCSDI010000011.1"/>
</dbReference>
<dbReference type="Pfam" id="PF03929">
    <property type="entry name" value="PepSY_TM"/>
    <property type="match status" value="1"/>
</dbReference>
<name>A0ABV6DY32_9ACTN</name>
<feature type="transmembrane region" description="Helical" evidence="2">
    <location>
        <begin position="396"/>
        <end position="420"/>
    </location>
</feature>
<feature type="domain" description="PepSY" evidence="3">
    <location>
        <begin position="95"/>
        <end position="149"/>
    </location>
</feature>
<evidence type="ECO:0000313" key="5">
    <source>
        <dbReference type="Proteomes" id="UP001589698"/>
    </source>
</evidence>
<feature type="transmembrane region" description="Helical" evidence="2">
    <location>
        <begin position="219"/>
        <end position="240"/>
    </location>
</feature>
<keyword evidence="5" id="KW-1185">Reference proteome</keyword>
<evidence type="ECO:0000259" key="3">
    <source>
        <dbReference type="Pfam" id="PF03413"/>
    </source>
</evidence>
<dbReference type="EMBL" id="JBHLXH010000001">
    <property type="protein sequence ID" value="MFC0221646.1"/>
    <property type="molecule type" value="Genomic_DNA"/>
</dbReference>
<reference evidence="4 5" key="1">
    <citation type="submission" date="2024-09" db="EMBL/GenBank/DDBJ databases">
        <authorList>
            <person name="Sun Q."/>
            <person name="Mori K."/>
        </authorList>
    </citation>
    <scope>NUCLEOTIDE SEQUENCE [LARGE SCALE GENOMIC DNA]</scope>
    <source>
        <strain evidence="4 5">CCM 8654</strain>
    </source>
</reference>
<feature type="transmembrane region" description="Helical" evidence="2">
    <location>
        <begin position="176"/>
        <end position="198"/>
    </location>
</feature>
<protein>
    <submittedName>
        <fullName evidence="4">PepSY-associated TM helix domain-containing protein</fullName>
    </submittedName>
</protein>
<feature type="transmembrane region" description="Helical" evidence="2">
    <location>
        <begin position="45"/>
        <end position="67"/>
    </location>
</feature>
<dbReference type="InterPro" id="IPR025711">
    <property type="entry name" value="PepSY"/>
</dbReference>
<organism evidence="4 5">
    <name type="scientific">Nocardioides zeicaulis</name>
    <dbReference type="NCBI Taxonomy" id="1776857"/>
    <lineage>
        <taxon>Bacteria</taxon>
        <taxon>Bacillati</taxon>
        <taxon>Actinomycetota</taxon>
        <taxon>Actinomycetes</taxon>
        <taxon>Propionibacteriales</taxon>
        <taxon>Nocardioidaceae</taxon>
        <taxon>Nocardioides</taxon>
    </lineage>
</organism>
<dbReference type="PANTHER" id="PTHR34219:SF1">
    <property type="entry name" value="PEPSY DOMAIN-CONTAINING PROTEIN"/>
    <property type="match status" value="1"/>
</dbReference>
<dbReference type="Pfam" id="PF03413">
    <property type="entry name" value="PepSY"/>
    <property type="match status" value="1"/>
</dbReference>
<feature type="transmembrane region" description="Helical" evidence="2">
    <location>
        <begin position="441"/>
        <end position="469"/>
    </location>
</feature>
<evidence type="ECO:0000256" key="1">
    <source>
        <dbReference type="SAM" id="MobiDB-lite"/>
    </source>
</evidence>
<evidence type="ECO:0000313" key="4">
    <source>
        <dbReference type="EMBL" id="MFC0221646.1"/>
    </source>
</evidence>
<dbReference type="InterPro" id="IPR005625">
    <property type="entry name" value="PepSY-ass_TM"/>
</dbReference>
<evidence type="ECO:0000256" key="2">
    <source>
        <dbReference type="SAM" id="Phobius"/>
    </source>
</evidence>
<keyword evidence="2" id="KW-0472">Membrane</keyword>
<keyword evidence="2" id="KW-1133">Transmembrane helix</keyword>
<proteinExistence type="predicted"/>
<feature type="region of interest" description="Disordered" evidence="1">
    <location>
        <begin position="1"/>
        <end position="29"/>
    </location>
</feature>
<gene>
    <name evidence="4" type="ORF">ACFFJG_04050</name>
</gene>
<comment type="caution">
    <text evidence="4">The sequence shown here is derived from an EMBL/GenBank/DDBJ whole genome shotgun (WGS) entry which is preliminary data.</text>
</comment>
<sequence length="488" mass="52818">MSTLTDDAAAGRGASETPPTRAGATNTRGRPTPAGLFRAFWRWHFYASFVVVPVFAVLAVTGLIYLFRFQLEPMLHADVMRAEQPVGQELPYVLSDQLTLVEDAYPDGEVGLVREGRDPDLATAFSVTKQDGRVVDVFVDPWRGRILGELDPDTTLSGYAVRIHADLMGGVLGDRLIEVAVCWAIVMTLTGYYLFLAGRRARLRRRAKKAPGSGLRSRHALVGSVAGVGLLLMVVTGLPWTGFWGAKVQELATAQGSSLWSLDHGAESEPGSRLDESLPHSHAVRELPWAQGATEVPSSDPDGAGPASVANVDTAVVVAEREGLAHPMTIALPGGDEGVFSVIGDAFHDPSRERTVHVDRYSGEVRSQYGFEDYPLAAKAVAQGIGLHEGRSLGPVSFWAATLFCVAVLFLCVTGPLMWWRRRPSRSGSVGAPRGRMPVRATWWLAAALVVLGVVLPLFGLTLVLVLLLDRFVLRRVPRLRAVFDTVD</sequence>
<keyword evidence="2" id="KW-0812">Transmembrane</keyword>
<dbReference type="PANTHER" id="PTHR34219">
    <property type="entry name" value="IRON-REGULATED INNER MEMBRANE PROTEIN-RELATED"/>
    <property type="match status" value="1"/>
</dbReference>